<organism evidence="7 8">
    <name type="scientific">Corynebacterium sphenisci DSM 44792</name>
    <dbReference type="NCBI Taxonomy" id="1437874"/>
    <lineage>
        <taxon>Bacteria</taxon>
        <taxon>Bacillati</taxon>
        <taxon>Actinomycetota</taxon>
        <taxon>Actinomycetes</taxon>
        <taxon>Mycobacteriales</taxon>
        <taxon>Corynebacteriaceae</taxon>
        <taxon>Corynebacterium</taxon>
    </lineage>
</organism>
<dbReference type="Gene3D" id="3.50.50.60">
    <property type="entry name" value="FAD/NAD(P)-binding domain"/>
    <property type="match status" value="1"/>
</dbReference>
<dbReference type="GO" id="GO:0050660">
    <property type="term" value="F:flavin adenine dinucleotide binding"/>
    <property type="evidence" value="ECO:0007669"/>
    <property type="project" value="InterPro"/>
</dbReference>
<dbReference type="PANTHER" id="PTHR13847">
    <property type="entry name" value="SARCOSINE DEHYDROGENASE-RELATED"/>
    <property type="match status" value="1"/>
</dbReference>
<dbReference type="KEGG" id="csph:CSPHI_05755"/>
<evidence type="ECO:0000259" key="6">
    <source>
        <dbReference type="Pfam" id="PF01266"/>
    </source>
</evidence>
<gene>
    <name evidence="7" type="ORF">CSPHI_05755</name>
</gene>
<proteinExistence type="predicted"/>
<evidence type="ECO:0000256" key="2">
    <source>
        <dbReference type="ARBA" id="ARBA00022977"/>
    </source>
</evidence>
<evidence type="ECO:0000256" key="4">
    <source>
        <dbReference type="ARBA" id="ARBA00049872"/>
    </source>
</evidence>
<feature type="domain" description="FAD dependent oxidoreductase" evidence="6">
    <location>
        <begin position="22"/>
        <end position="368"/>
    </location>
</feature>
<accession>A0A1L7CXN0</accession>
<evidence type="ECO:0000256" key="5">
    <source>
        <dbReference type="ARBA" id="ARBA00050018"/>
    </source>
</evidence>
<dbReference type="STRING" id="1437874.CSPHI_05755"/>
<comment type="catalytic activity">
    <reaction evidence="4">
        <text>glycine + O2 + H2O = glyoxylate + H2O2 + NH4(+)</text>
        <dbReference type="Rhea" id="RHEA:11532"/>
        <dbReference type="ChEBI" id="CHEBI:15377"/>
        <dbReference type="ChEBI" id="CHEBI:15379"/>
        <dbReference type="ChEBI" id="CHEBI:16240"/>
        <dbReference type="ChEBI" id="CHEBI:28938"/>
        <dbReference type="ChEBI" id="CHEBI:36655"/>
        <dbReference type="ChEBI" id="CHEBI:57305"/>
        <dbReference type="EC" id="1.4.3.19"/>
    </reaction>
</comment>
<keyword evidence="2" id="KW-0784">Thiamine biosynthesis</keyword>
<dbReference type="GO" id="GO:0009228">
    <property type="term" value="P:thiamine biosynthetic process"/>
    <property type="evidence" value="ECO:0007669"/>
    <property type="project" value="UniProtKB-KW"/>
</dbReference>
<dbReference type="OrthoDB" id="3214401at2"/>
<dbReference type="GO" id="GO:0005737">
    <property type="term" value="C:cytoplasm"/>
    <property type="evidence" value="ECO:0007669"/>
    <property type="project" value="TreeGrafter"/>
</dbReference>
<dbReference type="PANTHER" id="PTHR13847:SF289">
    <property type="entry name" value="GLYCINE OXIDASE"/>
    <property type="match status" value="1"/>
</dbReference>
<evidence type="ECO:0000256" key="1">
    <source>
        <dbReference type="ARBA" id="ARBA00004948"/>
    </source>
</evidence>
<dbReference type="EMBL" id="CP009248">
    <property type="protein sequence ID" value="APT90629.1"/>
    <property type="molecule type" value="Genomic_DNA"/>
</dbReference>
<dbReference type="InterPro" id="IPR006076">
    <property type="entry name" value="FAD-dep_OxRdtase"/>
</dbReference>
<dbReference type="SUPFAM" id="SSF54373">
    <property type="entry name" value="FAD-linked reductases, C-terminal domain"/>
    <property type="match status" value="1"/>
</dbReference>
<dbReference type="Pfam" id="PF01266">
    <property type="entry name" value="DAO"/>
    <property type="match status" value="1"/>
</dbReference>
<dbReference type="GO" id="GO:0009229">
    <property type="term" value="P:thiamine diphosphate biosynthetic process"/>
    <property type="evidence" value="ECO:0007669"/>
    <property type="project" value="UniProtKB-UniPathway"/>
</dbReference>
<reference evidence="7 8" key="1">
    <citation type="submission" date="2014-08" db="EMBL/GenBank/DDBJ databases">
        <title>Complete genome sequence of Corynebacterium sphenisci CECT 5990(T) (=DSM 44792(T)), isolated from healthy wild penguins.</title>
        <authorList>
            <person name="Ruckert C."/>
            <person name="Albersmeier A."/>
            <person name="Winkler A."/>
            <person name="Kalinowski J."/>
        </authorList>
    </citation>
    <scope>NUCLEOTIDE SEQUENCE [LARGE SCALE GENOMIC DNA]</scope>
    <source>
        <strain evidence="7 8">DSM 44792</strain>
    </source>
</reference>
<evidence type="ECO:0000313" key="8">
    <source>
        <dbReference type="Proteomes" id="UP000185469"/>
    </source>
</evidence>
<dbReference type="InterPro" id="IPR036188">
    <property type="entry name" value="FAD/NAD-bd_sf"/>
</dbReference>
<dbReference type="GO" id="GO:0043799">
    <property type="term" value="F:glycine oxidase activity"/>
    <property type="evidence" value="ECO:0007669"/>
    <property type="project" value="UniProtKB-EC"/>
</dbReference>
<dbReference type="EC" id="1.4.3.19" evidence="5"/>
<protein>
    <recommendedName>
        <fullName evidence="5">glycine oxidase</fullName>
        <ecNumber evidence="5">1.4.3.19</ecNumber>
    </recommendedName>
</protein>
<keyword evidence="3" id="KW-0560">Oxidoreductase</keyword>
<sequence length="396" mass="40838">MTMVDHAATSRTAAAAGGPDHDVIVVGAGIIGLATARELLRRGRGVTVVDPDPVSGASRAAAGMLAPVAEVVWDQPALYPLMVESGRRWPGLAAAVAAESGREVGYLANATLVCAGDAADRRHLTELAGLQRDLGMAAEPIPAAEARRREPALGPGCVGAVHLPGDHQVDPRRFCAALLELLGPRVRRARVAGVTFAGDRATGVRLADGTELRGAEVLLAAGLGIGDIAGAPPEVAAALRPVHGEVLRLQVPERLRPLLTRTIRGVVHGRPVYLVPRADGTVVLGATSREDALPGVLAGGVEQLLRDARRLVPAVAELELVETIARARPGSPDDAPLIGRIGPGLSVSAGYFRHGILLTALGAALGADAVTGAPPDPRFAAAIDPTRFPTRRNETP</sequence>
<keyword evidence="8" id="KW-1185">Reference proteome</keyword>
<dbReference type="UniPathway" id="UPA00060"/>
<dbReference type="NCBIfam" id="TIGR02352">
    <property type="entry name" value="thiamin_ThiO"/>
    <property type="match status" value="1"/>
</dbReference>
<evidence type="ECO:0000313" key="7">
    <source>
        <dbReference type="EMBL" id="APT90629.1"/>
    </source>
</evidence>
<dbReference type="SUPFAM" id="SSF51905">
    <property type="entry name" value="FAD/NAD(P)-binding domain"/>
    <property type="match status" value="1"/>
</dbReference>
<dbReference type="Gene3D" id="3.30.9.10">
    <property type="entry name" value="D-Amino Acid Oxidase, subunit A, domain 2"/>
    <property type="match status" value="1"/>
</dbReference>
<evidence type="ECO:0000256" key="3">
    <source>
        <dbReference type="ARBA" id="ARBA00023002"/>
    </source>
</evidence>
<comment type="pathway">
    <text evidence="1">Cofactor biosynthesis; thiamine diphosphate biosynthesis.</text>
</comment>
<dbReference type="Proteomes" id="UP000185469">
    <property type="component" value="Chromosome"/>
</dbReference>
<dbReference type="AlphaFoldDB" id="A0A1L7CXN0"/>
<name>A0A1L7CXN0_9CORY</name>
<dbReference type="InterPro" id="IPR012727">
    <property type="entry name" value="Gly_oxidase_ThiO"/>
</dbReference>